<dbReference type="PROSITE" id="PS50110">
    <property type="entry name" value="RESPONSE_REGULATORY"/>
    <property type="match status" value="1"/>
</dbReference>
<organism evidence="3 4">
    <name type="scientific">Parabacteroides distasonis</name>
    <dbReference type="NCBI Taxonomy" id="823"/>
    <lineage>
        <taxon>Bacteria</taxon>
        <taxon>Pseudomonadati</taxon>
        <taxon>Bacteroidota</taxon>
        <taxon>Bacteroidia</taxon>
        <taxon>Bacteroidales</taxon>
        <taxon>Tannerellaceae</taxon>
        <taxon>Parabacteroides</taxon>
    </lineage>
</organism>
<dbReference type="Proteomes" id="UP000095591">
    <property type="component" value="Unassembled WGS sequence"/>
</dbReference>
<dbReference type="GO" id="GO:0043565">
    <property type="term" value="F:sequence-specific DNA binding"/>
    <property type="evidence" value="ECO:0007669"/>
    <property type="project" value="InterPro"/>
</dbReference>
<sequence>MRDAKIIVVDDNEAILRSLRTVLSHEFKTIVAVSSPVLLPALLRNGDVDLVLLDMNFGTGKQGGGEGLFWLDRILELKNPPAVILITAFGDIELAVSSLKKGATDFIVKPWDNENLIQALTHVLKRRAESDESEISFVAESLVSHPCTLEDMERQFIAEVLKEKKGNLTLVAQQLDISRQTLYNKMRKYGL</sequence>
<evidence type="ECO:0000313" key="4">
    <source>
        <dbReference type="Proteomes" id="UP000095591"/>
    </source>
</evidence>
<dbReference type="PRINTS" id="PR01590">
    <property type="entry name" value="HTHFIS"/>
</dbReference>
<dbReference type="Pfam" id="PF02954">
    <property type="entry name" value="HTH_8"/>
    <property type="match status" value="1"/>
</dbReference>
<dbReference type="SUPFAM" id="SSF52172">
    <property type="entry name" value="CheY-like"/>
    <property type="match status" value="1"/>
</dbReference>
<dbReference type="AlphaFoldDB" id="A0A173T133"/>
<name>A0A173T133_PARDI</name>
<proteinExistence type="predicted"/>
<dbReference type="PANTHER" id="PTHR32071:SF113">
    <property type="entry name" value="ALGINATE BIOSYNTHESIS TRANSCRIPTIONAL REGULATORY PROTEIN ALGB"/>
    <property type="match status" value="1"/>
</dbReference>
<dbReference type="Gene3D" id="1.10.10.60">
    <property type="entry name" value="Homeodomain-like"/>
    <property type="match status" value="1"/>
</dbReference>
<dbReference type="SUPFAM" id="SSF46689">
    <property type="entry name" value="Homeodomain-like"/>
    <property type="match status" value="1"/>
</dbReference>
<accession>A0A173T133</accession>
<protein>
    <submittedName>
        <fullName evidence="3">Alginate biosynthesis transcriptional regulatory protein AlgB</fullName>
    </submittedName>
</protein>
<evidence type="ECO:0000259" key="2">
    <source>
        <dbReference type="PROSITE" id="PS50110"/>
    </source>
</evidence>
<dbReference type="Gene3D" id="3.40.50.2300">
    <property type="match status" value="1"/>
</dbReference>
<reference evidence="3 4" key="1">
    <citation type="submission" date="2015-09" db="EMBL/GenBank/DDBJ databases">
        <authorList>
            <consortium name="Pathogen Informatics"/>
        </authorList>
    </citation>
    <scope>NUCLEOTIDE SEQUENCE [LARGE SCALE GENOMIC DNA]</scope>
    <source>
        <strain evidence="3 4">2789STDY5608872</strain>
    </source>
</reference>
<dbReference type="SMART" id="SM00448">
    <property type="entry name" value="REC"/>
    <property type="match status" value="1"/>
</dbReference>
<dbReference type="CDD" id="cd00156">
    <property type="entry name" value="REC"/>
    <property type="match status" value="1"/>
</dbReference>
<keyword evidence="1" id="KW-0597">Phosphoprotein</keyword>
<dbReference type="RefSeq" id="WP_044545422.1">
    <property type="nucleotide sequence ID" value="NZ_CDRH01000240.1"/>
</dbReference>
<dbReference type="EMBL" id="CYXP01000002">
    <property type="protein sequence ID" value="CUM95697.1"/>
    <property type="molecule type" value="Genomic_DNA"/>
</dbReference>
<gene>
    <name evidence="3" type="primary">algB</name>
    <name evidence="3" type="ORF">ERS852429_01292</name>
</gene>
<dbReference type="PANTHER" id="PTHR32071">
    <property type="entry name" value="TRANSCRIPTIONAL REGULATORY PROTEIN"/>
    <property type="match status" value="1"/>
</dbReference>
<dbReference type="InterPro" id="IPR011006">
    <property type="entry name" value="CheY-like_superfamily"/>
</dbReference>
<evidence type="ECO:0000256" key="1">
    <source>
        <dbReference type="PROSITE-ProRule" id="PRU00169"/>
    </source>
</evidence>
<dbReference type="InterPro" id="IPR001789">
    <property type="entry name" value="Sig_transdc_resp-reg_receiver"/>
</dbReference>
<dbReference type="InterPro" id="IPR002197">
    <property type="entry name" value="HTH_Fis"/>
</dbReference>
<dbReference type="GO" id="GO:0000160">
    <property type="term" value="P:phosphorelay signal transduction system"/>
    <property type="evidence" value="ECO:0007669"/>
    <property type="project" value="InterPro"/>
</dbReference>
<dbReference type="Pfam" id="PF00072">
    <property type="entry name" value="Response_reg"/>
    <property type="match status" value="1"/>
</dbReference>
<evidence type="ECO:0000313" key="3">
    <source>
        <dbReference type="EMBL" id="CUM95697.1"/>
    </source>
</evidence>
<feature type="domain" description="Response regulatory" evidence="2">
    <location>
        <begin position="5"/>
        <end position="124"/>
    </location>
</feature>
<dbReference type="InterPro" id="IPR009057">
    <property type="entry name" value="Homeodomain-like_sf"/>
</dbReference>
<feature type="modified residue" description="4-aspartylphosphate" evidence="1">
    <location>
        <position position="54"/>
    </location>
</feature>